<comment type="caution">
    <text evidence="2">The sequence shown here is derived from an EMBL/GenBank/DDBJ whole genome shotgun (WGS) entry which is preliminary data.</text>
</comment>
<protein>
    <recommendedName>
        <fullName evidence="4">Phage holin family protein</fullName>
    </recommendedName>
</protein>
<sequence>MLRLLLQAGLGFATFDIGRRIARMKKLAGFLAVAGVLGLLGLGALVAAAVIALEPRLGAAGAAAAVGGGLLVLAGLIAWIGSWEPKPKRPAPLFDRVRAEVGAAGAALSEARSAKPPRAAAMRAAADDTLHDEVPLQRRGSRRKRALNMVLIATLAGVVLGRKL</sequence>
<keyword evidence="1" id="KW-0812">Transmembrane</keyword>
<feature type="transmembrane region" description="Helical" evidence="1">
    <location>
        <begin position="27"/>
        <end position="53"/>
    </location>
</feature>
<name>A0A2W5MD36_ANCNO</name>
<dbReference type="Proteomes" id="UP000249577">
    <property type="component" value="Unassembled WGS sequence"/>
</dbReference>
<evidence type="ECO:0000313" key="3">
    <source>
        <dbReference type="Proteomes" id="UP000249577"/>
    </source>
</evidence>
<feature type="transmembrane region" description="Helical" evidence="1">
    <location>
        <begin position="59"/>
        <end position="80"/>
    </location>
</feature>
<feature type="transmembrane region" description="Helical" evidence="1">
    <location>
        <begin position="146"/>
        <end position="162"/>
    </location>
</feature>
<reference evidence="2 3" key="1">
    <citation type="submission" date="2017-08" db="EMBL/GenBank/DDBJ databases">
        <title>Infants hospitalized years apart are colonized by the same room-sourced microbial strains.</title>
        <authorList>
            <person name="Brooks B."/>
            <person name="Olm M.R."/>
            <person name="Firek B.A."/>
            <person name="Baker R."/>
            <person name="Thomas B.C."/>
            <person name="Morowitz M.J."/>
            <person name="Banfield J.F."/>
        </authorList>
    </citation>
    <scope>NUCLEOTIDE SEQUENCE [LARGE SCALE GENOMIC DNA]</scope>
    <source>
        <strain evidence="2">S2_005_003_R2_43</strain>
    </source>
</reference>
<dbReference type="Pfam" id="PF07332">
    <property type="entry name" value="Phage_holin_3_6"/>
    <property type="match status" value="1"/>
</dbReference>
<evidence type="ECO:0008006" key="4">
    <source>
        <dbReference type="Google" id="ProtNLM"/>
    </source>
</evidence>
<proteinExistence type="predicted"/>
<evidence type="ECO:0000313" key="2">
    <source>
        <dbReference type="EMBL" id="PZQ17767.1"/>
    </source>
</evidence>
<keyword evidence="1" id="KW-0472">Membrane</keyword>
<gene>
    <name evidence="2" type="ORF">DI565_03230</name>
</gene>
<dbReference type="EMBL" id="QFPN01000002">
    <property type="protein sequence ID" value="PZQ17767.1"/>
    <property type="molecule type" value="Genomic_DNA"/>
</dbReference>
<dbReference type="AlphaFoldDB" id="A0A2W5MD36"/>
<dbReference type="InterPro" id="IPR009937">
    <property type="entry name" value="Phage_holin_3_6"/>
</dbReference>
<keyword evidence="1" id="KW-1133">Transmembrane helix</keyword>
<accession>A0A2W5MD36</accession>
<organism evidence="2 3">
    <name type="scientific">Ancylobacter novellus</name>
    <name type="common">Thiobacillus novellus</name>
    <dbReference type="NCBI Taxonomy" id="921"/>
    <lineage>
        <taxon>Bacteria</taxon>
        <taxon>Pseudomonadati</taxon>
        <taxon>Pseudomonadota</taxon>
        <taxon>Alphaproteobacteria</taxon>
        <taxon>Hyphomicrobiales</taxon>
        <taxon>Xanthobacteraceae</taxon>
        <taxon>Ancylobacter</taxon>
    </lineage>
</organism>
<evidence type="ECO:0000256" key="1">
    <source>
        <dbReference type="SAM" id="Phobius"/>
    </source>
</evidence>